<sequence>MAERLSRPHASASPRPAYSSMGGELTDRYGFFIDAERKAEEGEYIRQHPEMPATQKMWARVLVRWDHTSYKKKKKLAREGIPQSMRRIVWPLLLNSHESSGLSHEKYHVLKSRPPADPEVFAVIERDLGRTFPAHQWFARADGVGQTKLRGILRAYANIHPEVGYVQGMAFLASTLLLHIEDEEDTFWAFFSLMRNPKHSIWKMFTPGFPSLYMRFYQLKKLMQRNCMSLFRLLEAFHVEPEVYATHWFLTLFSYCLEFDLLSRIWDMFLCEGWKIIFRVAIALFLLCEKTLKEAKDECNLLLALRRIHMEDTDLILRRSLKVKFKTADLLRWEAKFEARK</sequence>
<name>A0A2V2X442_TRYCR</name>
<dbReference type="AlphaFoldDB" id="A0A2V2X442"/>
<dbReference type="VEuPathDB" id="TriTrypDB:TCDM_03451"/>
<dbReference type="VEuPathDB" id="TriTrypDB:TcBrA4_0013060"/>
<organism evidence="3 4">
    <name type="scientific">Trypanosoma cruzi</name>
    <dbReference type="NCBI Taxonomy" id="5693"/>
    <lineage>
        <taxon>Eukaryota</taxon>
        <taxon>Discoba</taxon>
        <taxon>Euglenozoa</taxon>
        <taxon>Kinetoplastea</taxon>
        <taxon>Metakinetoplastina</taxon>
        <taxon>Trypanosomatida</taxon>
        <taxon>Trypanosomatidae</taxon>
        <taxon>Trypanosoma</taxon>
        <taxon>Schizotrypanum</taxon>
    </lineage>
</organism>
<dbReference type="VEuPathDB" id="TriTrypDB:TCSYLVIO_004661"/>
<dbReference type="FunFam" id="1.10.8.270:FF:000016">
    <property type="entry name" value="TBC1 domain family member 2A"/>
    <property type="match status" value="1"/>
</dbReference>
<dbReference type="Gene3D" id="1.10.10.750">
    <property type="entry name" value="Ypt/Rab-GAP domain of gyp1p, domain 1"/>
    <property type="match status" value="1"/>
</dbReference>
<reference evidence="3 4" key="1">
    <citation type="journal article" date="2018" name="Microb. Genom.">
        <title>Expanding an expanded genome: long-read sequencing of Trypanosoma cruzi.</title>
        <authorList>
            <person name="Berna L."/>
            <person name="Rodriguez M."/>
            <person name="Chiribao M.L."/>
            <person name="Parodi-Talice A."/>
            <person name="Pita S."/>
            <person name="Rijo G."/>
            <person name="Alvarez-Valin F."/>
            <person name="Robello C."/>
        </authorList>
    </citation>
    <scope>NUCLEOTIDE SEQUENCE [LARGE SCALE GENOMIC DNA]</scope>
    <source>
        <strain evidence="3 4">TCC</strain>
    </source>
</reference>
<dbReference type="VEuPathDB" id="TriTrypDB:TcCL_ESM01581"/>
<dbReference type="VEuPathDB" id="TriTrypDB:C3747_33g91"/>
<dbReference type="Pfam" id="PF00566">
    <property type="entry name" value="RabGAP-TBC"/>
    <property type="match status" value="1"/>
</dbReference>
<dbReference type="SMART" id="SM00164">
    <property type="entry name" value="TBC"/>
    <property type="match status" value="1"/>
</dbReference>
<dbReference type="VEuPathDB" id="TriTrypDB:Tc_MARK_3452"/>
<dbReference type="VEuPathDB" id="TriTrypDB:TcG_06535"/>
<comment type="caution">
    <text evidence="3">The sequence shown here is derived from an EMBL/GenBank/DDBJ whole genome shotgun (WGS) entry which is preliminary data.</text>
</comment>
<evidence type="ECO:0000313" key="4">
    <source>
        <dbReference type="Proteomes" id="UP000246078"/>
    </source>
</evidence>
<dbReference type="Gene3D" id="1.10.8.270">
    <property type="entry name" value="putative rabgap domain of human tbc1 domain family member 14 like domains"/>
    <property type="match status" value="1"/>
</dbReference>
<dbReference type="EMBL" id="PRFC01000033">
    <property type="protein sequence ID" value="PWV14883.1"/>
    <property type="molecule type" value="Genomic_DNA"/>
</dbReference>
<dbReference type="VEuPathDB" id="TriTrypDB:TcCLB.508723.100"/>
<proteinExistence type="predicted"/>
<dbReference type="PROSITE" id="PS50086">
    <property type="entry name" value="TBC_RABGAP"/>
    <property type="match status" value="1"/>
</dbReference>
<dbReference type="OrthoDB" id="295078at2759"/>
<evidence type="ECO:0000259" key="2">
    <source>
        <dbReference type="PROSITE" id="PS50086"/>
    </source>
</evidence>
<feature type="region of interest" description="Disordered" evidence="1">
    <location>
        <begin position="1"/>
        <end position="21"/>
    </location>
</feature>
<dbReference type="SMR" id="A0A2V2X442"/>
<evidence type="ECO:0000313" key="3">
    <source>
        <dbReference type="EMBL" id="PWV14883.1"/>
    </source>
</evidence>
<dbReference type="InterPro" id="IPR035969">
    <property type="entry name" value="Rab-GAP_TBC_sf"/>
</dbReference>
<gene>
    <name evidence="3" type="ORF">C3747_33g91</name>
</gene>
<dbReference type="OMA" id="WYITLFT"/>
<dbReference type="VEuPathDB" id="TriTrypDB:C4B63_14g48"/>
<dbReference type="GO" id="GO:0031267">
    <property type="term" value="F:small GTPase binding"/>
    <property type="evidence" value="ECO:0007669"/>
    <property type="project" value="TreeGrafter"/>
</dbReference>
<dbReference type="PANTHER" id="PTHR47219:SF9">
    <property type="entry name" value="GTPASE ACTIVATING PROTEIN AND CENTROSOME-ASSOCIATED, ISOFORM B"/>
    <property type="match status" value="1"/>
</dbReference>
<dbReference type="VEuPathDB" id="TriTrypDB:ECC02_000488"/>
<dbReference type="VEuPathDB" id="TriTrypDB:TcYC6_0095150"/>
<dbReference type="Gene3D" id="1.10.472.80">
    <property type="entry name" value="Ypt/Rab-GAP domain of gyp1p, domain 3"/>
    <property type="match status" value="1"/>
</dbReference>
<accession>A0A2V2X442</accession>
<dbReference type="PANTHER" id="PTHR47219">
    <property type="entry name" value="RAB GTPASE-ACTIVATING PROTEIN 1-LIKE"/>
    <property type="match status" value="1"/>
</dbReference>
<dbReference type="VEuPathDB" id="TriTrypDB:TcCLB.509789.30"/>
<dbReference type="VEuPathDB" id="TriTrypDB:BCY84_11297"/>
<dbReference type="InterPro" id="IPR000195">
    <property type="entry name" value="Rab-GAP-TBC_dom"/>
</dbReference>
<dbReference type="GO" id="GO:0005096">
    <property type="term" value="F:GTPase activator activity"/>
    <property type="evidence" value="ECO:0007669"/>
    <property type="project" value="TreeGrafter"/>
</dbReference>
<feature type="domain" description="Rab-GAP TBC" evidence="2">
    <location>
        <begin position="80"/>
        <end position="273"/>
    </location>
</feature>
<evidence type="ECO:0000256" key="1">
    <source>
        <dbReference type="SAM" id="MobiDB-lite"/>
    </source>
</evidence>
<dbReference type="Proteomes" id="UP000246078">
    <property type="component" value="Unassembled WGS sequence"/>
</dbReference>
<dbReference type="InterPro" id="IPR050302">
    <property type="entry name" value="Rab_GAP_TBC_domain"/>
</dbReference>
<dbReference type="SUPFAM" id="SSF47923">
    <property type="entry name" value="Ypt/Rab-GAP domain of gyp1p"/>
    <property type="match status" value="2"/>
</dbReference>
<protein>
    <submittedName>
        <fullName evidence="3">Putative rab-like GTPase activating protein</fullName>
    </submittedName>
</protein>